<dbReference type="EC" id="3.1.-.-" evidence="1"/>
<dbReference type="Pfam" id="PF02452">
    <property type="entry name" value="PemK_toxin"/>
    <property type="match status" value="1"/>
</dbReference>
<dbReference type="InterPro" id="IPR003477">
    <property type="entry name" value="PemK-like"/>
</dbReference>
<keyword evidence="3" id="KW-1185">Reference proteome</keyword>
<dbReference type="Proteomes" id="UP000317421">
    <property type="component" value="Unassembled WGS sequence"/>
</dbReference>
<name>A0A5C6AKC6_9BACT</name>
<dbReference type="PANTHER" id="PTHR33988">
    <property type="entry name" value="ENDORIBONUCLEASE MAZF-RELATED"/>
    <property type="match status" value="1"/>
</dbReference>
<dbReference type="GO" id="GO:0016075">
    <property type="term" value="P:rRNA catabolic process"/>
    <property type="evidence" value="ECO:0007669"/>
    <property type="project" value="TreeGrafter"/>
</dbReference>
<dbReference type="Gene3D" id="2.30.30.110">
    <property type="match status" value="1"/>
</dbReference>
<sequence>MKRLEVWLVNLDPTVESEVRKTRPAVIVSPDELNADLRTVIVVPLTTGRSYPFRIATRVGGKPRVAAIDQLRAIDKPRLVRKTGRIEGSTPTKILAAIAEMFAA</sequence>
<dbReference type="GO" id="GO:0004521">
    <property type="term" value="F:RNA endonuclease activity"/>
    <property type="evidence" value="ECO:0007669"/>
    <property type="project" value="TreeGrafter"/>
</dbReference>
<evidence type="ECO:0000256" key="1">
    <source>
        <dbReference type="PIRNR" id="PIRNR033490"/>
    </source>
</evidence>
<comment type="caution">
    <text evidence="2">The sequence shown here is derived from an EMBL/GenBank/DDBJ whole genome shotgun (WGS) entry which is preliminary data.</text>
</comment>
<proteinExistence type="inferred from homology"/>
<dbReference type="PIRSF" id="PIRSF033490">
    <property type="entry name" value="MazF"/>
    <property type="match status" value="1"/>
</dbReference>
<dbReference type="PANTHER" id="PTHR33988:SF2">
    <property type="entry name" value="ENDORIBONUCLEASE MAZF"/>
    <property type="match status" value="1"/>
</dbReference>
<dbReference type="EMBL" id="SJPR01000001">
    <property type="protein sequence ID" value="TWT99957.1"/>
    <property type="molecule type" value="Genomic_DNA"/>
</dbReference>
<keyword evidence="1" id="KW-0255">Endonuclease</keyword>
<comment type="function">
    <text evidence="1">Toxic component of a type II toxin-antitoxin (TA) system.</text>
</comment>
<dbReference type="AlphaFoldDB" id="A0A5C6AKC6"/>
<keyword evidence="1 2" id="KW-0378">Hydrolase</keyword>
<dbReference type="GO" id="GO:0016787">
    <property type="term" value="F:hydrolase activity"/>
    <property type="evidence" value="ECO:0007669"/>
    <property type="project" value="UniProtKB-KW"/>
</dbReference>
<comment type="similarity">
    <text evidence="1">Belongs to the PemK/MazF family.</text>
</comment>
<dbReference type="InterPro" id="IPR011067">
    <property type="entry name" value="Plasmid_toxin/cell-grow_inhib"/>
</dbReference>
<organism evidence="2 3">
    <name type="scientific">Botrimarina colliarenosi</name>
    <dbReference type="NCBI Taxonomy" id="2528001"/>
    <lineage>
        <taxon>Bacteria</taxon>
        <taxon>Pseudomonadati</taxon>
        <taxon>Planctomycetota</taxon>
        <taxon>Planctomycetia</taxon>
        <taxon>Pirellulales</taxon>
        <taxon>Lacipirellulaceae</taxon>
        <taxon>Botrimarina</taxon>
    </lineage>
</organism>
<accession>A0A5C6AKC6</accession>
<reference evidence="2 3" key="1">
    <citation type="submission" date="2019-02" db="EMBL/GenBank/DDBJ databases">
        <title>Deep-cultivation of Planctomycetes and their phenomic and genomic characterization uncovers novel biology.</title>
        <authorList>
            <person name="Wiegand S."/>
            <person name="Jogler M."/>
            <person name="Boedeker C."/>
            <person name="Pinto D."/>
            <person name="Vollmers J."/>
            <person name="Rivas-Marin E."/>
            <person name="Kohn T."/>
            <person name="Peeters S.H."/>
            <person name="Heuer A."/>
            <person name="Rast P."/>
            <person name="Oberbeckmann S."/>
            <person name="Bunk B."/>
            <person name="Jeske O."/>
            <person name="Meyerdierks A."/>
            <person name="Storesund J.E."/>
            <person name="Kallscheuer N."/>
            <person name="Luecker S."/>
            <person name="Lage O.M."/>
            <person name="Pohl T."/>
            <person name="Merkel B.J."/>
            <person name="Hornburger P."/>
            <person name="Mueller R.-W."/>
            <person name="Bruemmer F."/>
            <person name="Labrenz M."/>
            <person name="Spormann A.M."/>
            <person name="Op Den Camp H."/>
            <person name="Overmann J."/>
            <person name="Amann R."/>
            <person name="Jetten M.S.M."/>
            <person name="Mascher T."/>
            <person name="Medema M.H."/>
            <person name="Devos D.P."/>
            <person name="Kaster A.-K."/>
            <person name="Ovreas L."/>
            <person name="Rohde M."/>
            <person name="Galperin M.Y."/>
            <person name="Jogler C."/>
        </authorList>
    </citation>
    <scope>NUCLEOTIDE SEQUENCE [LARGE SCALE GENOMIC DNA]</scope>
    <source>
        <strain evidence="2 3">Pla108</strain>
    </source>
</reference>
<dbReference type="GO" id="GO:0003677">
    <property type="term" value="F:DNA binding"/>
    <property type="evidence" value="ECO:0007669"/>
    <property type="project" value="InterPro"/>
</dbReference>
<evidence type="ECO:0000313" key="2">
    <source>
        <dbReference type="EMBL" id="TWT99957.1"/>
    </source>
</evidence>
<dbReference type="SUPFAM" id="SSF50118">
    <property type="entry name" value="Cell growth inhibitor/plasmid maintenance toxic component"/>
    <property type="match status" value="1"/>
</dbReference>
<evidence type="ECO:0000313" key="3">
    <source>
        <dbReference type="Proteomes" id="UP000317421"/>
    </source>
</evidence>
<protein>
    <recommendedName>
        <fullName evidence="1">mRNA interferase</fullName>
        <ecNumber evidence="1">3.1.-.-</ecNumber>
    </recommendedName>
</protein>
<gene>
    <name evidence="2" type="primary">mazF9</name>
    <name evidence="2" type="ORF">Pla108_09010</name>
</gene>
<dbReference type="RefSeq" id="WP_197526234.1">
    <property type="nucleotide sequence ID" value="NZ_SJPR01000001.1"/>
</dbReference>
<keyword evidence="1" id="KW-0540">Nuclease</keyword>
<dbReference type="GO" id="GO:0006402">
    <property type="term" value="P:mRNA catabolic process"/>
    <property type="evidence" value="ECO:0007669"/>
    <property type="project" value="TreeGrafter"/>
</dbReference>